<gene>
    <name evidence="1" type="ORF">J2Z65_002787</name>
</gene>
<sequence length="60" mass="6916">MSVKSNPKQNYFYELDIMKIASSLGIDQDRLLAYVYSNMEVSKRKEDRTAQSAISVEDHT</sequence>
<name>A0ABS4HY59_9BACL</name>
<dbReference type="EMBL" id="JAGGKV010000006">
    <property type="protein sequence ID" value="MBP1963568.1"/>
    <property type="molecule type" value="Genomic_DNA"/>
</dbReference>
<dbReference type="RefSeq" id="WP_167060794.1">
    <property type="nucleotide sequence ID" value="NZ_JAAOZR010000024.1"/>
</dbReference>
<evidence type="ECO:0000313" key="1">
    <source>
        <dbReference type="EMBL" id="MBP1963568.1"/>
    </source>
</evidence>
<accession>A0ABS4HY59</accession>
<organism evidence="1 2">
    <name type="scientific">Paenibacillus aceris</name>
    <dbReference type="NCBI Taxonomy" id="869555"/>
    <lineage>
        <taxon>Bacteria</taxon>
        <taxon>Bacillati</taxon>
        <taxon>Bacillota</taxon>
        <taxon>Bacilli</taxon>
        <taxon>Bacillales</taxon>
        <taxon>Paenibacillaceae</taxon>
        <taxon>Paenibacillus</taxon>
    </lineage>
</organism>
<protein>
    <submittedName>
        <fullName evidence="1">Uncharacterized protein</fullName>
    </submittedName>
</protein>
<reference evidence="1 2" key="1">
    <citation type="submission" date="2021-03" db="EMBL/GenBank/DDBJ databases">
        <title>Genomic Encyclopedia of Type Strains, Phase IV (KMG-IV): sequencing the most valuable type-strain genomes for metagenomic binning, comparative biology and taxonomic classification.</title>
        <authorList>
            <person name="Goeker M."/>
        </authorList>
    </citation>
    <scope>NUCLEOTIDE SEQUENCE [LARGE SCALE GENOMIC DNA]</scope>
    <source>
        <strain evidence="1 2">DSM 24950</strain>
    </source>
</reference>
<keyword evidence="2" id="KW-1185">Reference proteome</keyword>
<dbReference type="Proteomes" id="UP001519344">
    <property type="component" value="Unassembled WGS sequence"/>
</dbReference>
<evidence type="ECO:0000313" key="2">
    <source>
        <dbReference type="Proteomes" id="UP001519344"/>
    </source>
</evidence>
<proteinExistence type="predicted"/>
<comment type="caution">
    <text evidence="1">The sequence shown here is derived from an EMBL/GenBank/DDBJ whole genome shotgun (WGS) entry which is preliminary data.</text>
</comment>